<dbReference type="EMBL" id="CP009221">
    <property type="protein sequence ID" value="ALC07176.1"/>
    <property type="molecule type" value="Genomic_DNA"/>
</dbReference>
<dbReference type="InterPro" id="IPR044946">
    <property type="entry name" value="Restrct_endonuc_typeI_TRD_sf"/>
</dbReference>
<dbReference type="KEGG" id="cdx:CDES_14300"/>
<evidence type="ECO:0000313" key="3">
    <source>
        <dbReference type="EMBL" id="ALC07176.1"/>
    </source>
</evidence>
<keyword evidence="1" id="KW-0680">Restriction system</keyword>
<accession>A0A0M4CLT3</accession>
<dbReference type="RefSeq" id="WP_156323094.1">
    <property type="nucleotide sequence ID" value="NZ_CP009221.1"/>
</dbReference>
<dbReference type="GO" id="GO:0009307">
    <property type="term" value="P:DNA restriction-modification system"/>
    <property type="evidence" value="ECO:0007669"/>
    <property type="project" value="UniProtKB-KW"/>
</dbReference>
<protein>
    <submittedName>
        <fullName evidence="3">Uncharacterized protein</fullName>
    </submittedName>
</protein>
<sequence>MDGQIISDDMIRVRIPTEEIRAYVAAFLLSENAHAQMMMNEYGSIQQHLEPSHVRNLLIPVPNDWSDAEKLIANGRGFIMAKEASDAAMERLRESGFDGGMREILGLV</sequence>
<dbReference type="OrthoDB" id="9784823at2"/>
<proteinExistence type="predicted"/>
<keyword evidence="2" id="KW-0238">DNA-binding</keyword>
<evidence type="ECO:0000313" key="4">
    <source>
        <dbReference type="Proteomes" id="UP000068067"/>
    </source>
</evidence>
<dbReference type="GO" id="GO:0003677">
    <property type="term" value="F:DNA binding"/>
    <property type="evidence" value="ECO:0007669"/>
    <property type="project" value="UniProtKB-KW"/>
</dbReference>
<dbReference type="Gene3D" id="3.90.220.20">
    <property type="entry name" value="DNA methylase specificity domains"/>
    <property type="match status" value="1"/>
</dbReference>
<dbReference type="Proteomes" id="UP000068067">
    <property type="component" value="Plasmid pCdes1"/>
</dbReference>
<geneLocation type="plasmid" evidence="3 4">
    <name>pCdes1</name>
</geneLocation>
<dbReference type="PATRIC" id="fig|931089.4.peg.2884"/>
<keyword evidence="3" id="KW-0614">Plasmid</keyword>
<dbReference type="AlphaFoldDB" id="A0A0M4CLT3"/>
<name>A0A0M4CLT3_9CORY</name>
<organism evidence="3 4">
    <name type="scientific">Corynebacterium deserti GIMN1.010</name>
    <dbReference type="NCBI Taxonomy" id="931089"/>
    <lineage>
        <taxon>Bacteria</taxon>
        <taxon>Bacillati</taxon>
        <taxon>Actinomycetota</taxon>
        <taxon>Actinomycetes</taxon>
        <taxon>Mycobacteriales</taxon>
        <taxon>Corynebacteriaceae</taxon>
        <taxon>Corynebacterium</taxon>
    </lineage>
</organism>
<reference evidence="3 4" key="1">
    <citation type="submission" date="2014-08" db="EMBL/GenBank/DDBJ databases">
        <title>Complete genome sequence of Corynebacterium deserti GIMN1.010 (=DSM 45689), isolated from desert sand in western China.</title>
        <authorList>
            <person name="Ruckert C."/>
            <person name="Albersmeier A."/>
            <person name="Kalinowski J."/>
        </authorList>
    </citation>
    <scope>NUCLEOTIDE SEQUENCE [LARGE SCALE GENOMIC DNA]</scope>
    <source>
        <strain evidence="3 4">GIMN1.010</strain>
        <plasmid evidence="3 4">pCdes1</plasmid>
    </source>
</reference>
<evidence type="ECO:0000256" key="1">
    <source>
        <dbReference type="ARBA" id="ARBA00022747"/>
    </source>
</evidence>
<gene>
    <name evidence="3" type="ORF">CDES_14300</name>
</gene>
<keyword evidence="4" id="KW-1185">Reference proteome</keyword>
<dbReference type="SUPFAM" id="SSF116734">
    <property type="entry name" value="DNA methylase specificity domain"/>
    <property type="match status" value="1"/>
</dbReference>
<evidence type="ECO:0000256" key="2">
    <source>
        <dbReference type="ARBA" id="ARBA00023125"/>
    </source>
</evidence>